<evidence type="ECO:0000256" key="7">
    <source>
        <dbReference type="ARBA" id="ARBA00022833"/>
    </source>
</evidence>
<keyword evidence="3" id="KW-0121">Carboxypeptidase</keyword>
<keyword evidence="8" id="KW-0325">Glycoprotein</keyword>
<dbReference type="InterPro" id="IPR008969">
    <property type="entry name" value="CarboxyPept-like_regulatory"/>
</dbReference>
<dbReference type="InterPro" id="IPR000834">
    <property type="entry name" value="Peptidase_M14"/>
</dbReference>
<dbReference type="Gene3D" id="3.40.630.10">
    <property type="entry name" value="Zn peptidases"/>
    <property type="match status" value="1"/>
</dbReference>
<dbReference type="FunFam" id="3.40.630.10:FF:000020">
    <property type="entry name" value="Carboxypeptidase D"/>
    <property type="match status" value="1"/>
</dbReference>
<keyword evidence="12" id="KW-1185">Reference proteome</keyword>
<gene>
    <name evidence="11" type="ORF">OJAV_G00221730</name>
</gene>
<protein>
    <recommendedName>
        <fullName evidence="10">Peptidase M14 domain-containing protein</fullName>
    </recommendedName>
</protein>
<reference evidence="11 12" key="1">
    <citation type="submission" date="2018-11" db="EMBL/GenBank/DDBJ databases">
        <authorList>
            <person name="Lopez-Roques C."/>
            <person name="Donnadieu C."/>
            <person name="Bouchez O."/>
            <person name="Klopp C."/>
            <person name="Cabau C."/>
            <person name="Zahm M."/>
        </authorList>
    </citation>
    <scope>NUCLEOTIDE SEQUENCE [LARGE SCALE GENOMIC DNA]</scope>
    <source>
        <strain evidence="11">RS831</strain>
        <tissue evidence="11">Whole body</tissue>
    </source>
</reference>
<sequence length="497" mass="55413">MDVMFHSQPCDGRVRGAPQTLELLLAPPLSVHVEGGPPPSAMSSLLLFLASALLLHSVWTLDFRYHLNREIEQYLIQTSKSNPNITHLYSIGKSVRGQELWVLALGVNPQRHVVGIPEFKYVANMHGNEVLGRELMLHLVEHLVQGYQNQEASVLQLLRSTRIHILPSMNPDGFDDADTSCQYGQGRHNHNNVDLNRNFPDVFADPRRQQLSEDQREAEVRAVMRWLRNETFVLSANLHGGALVASYAYDNGKTGSLQMGGASLTPDDDVFIHLSKEYSHNHASMHLGNICQDSRPFQDGITNGYQWYPLAGGMQDYNYVWAQCLEVTLELSCCKFPPPDQLPRLWDDNRKSLLAYIRQVHLGVKGVVYDGAGAAAQNALVEVEGRKNVCPFRTNSHGEYYRLLLPGNYTFTVTYPDHEVLTQTLSVPYGPDGYSAATHNFRLRRTSAVATGRIQTCPTPGYNPAVNLEGGGASSSLTRLRHAVGFSLAALVRWVIE</sequence>
<dbReference type="PRINTS" id="PR00765">
    <property type="entry name" value="CRBOXYPTASEA"/>
</dbReference>
<feature type="domain" description="Peptidase M14" evidence="10">
    <location>
        <begin position="64"/>
        <end position="360"/>
    </location>
</feature>
<evidence type="ECO:0000256" key="4">
    <source>
        <dbReference type="ARBA" id="ARBA00022670"/>
    </source>
</evidence>
<comment type="cofactor">
    <cofactor evidence="1">
        <name>Zn(2+)</name>
        <dbReference type="ChEBI" id="CHEBI:29105"/>
    </cofactor>
</comment>
<feature type="active site" description="Proton donor/acceptor" evidence="9">
    <location>
        <position position="330"/>
    </location>
</feature>
<dbReference type="GO" id="GO:0005615">
    <property type="term" value="C:extracellular space"/>
    <property type="evidence" value="ECO:0007669"/>
    <property type="project" value="TreeGrafter"/>
</dbReference>
<dbReference type="PROSITE" id="PS52035">
    <property type="entry name" value="PEPTIDASE_M14"/>
    <property type="match status" value="1"/>
</dbReference>
<dbReference type="AlphaFoldDB" id="A0A437C177"/>
<dbReference type="Pfam" id="PF00246">
    <property type="entry name" value="Peptidase_M14"/>
    <property type="match status" value="1"/>
</dbReference>
<dbReference type="InterPro" id="IPR057246">
    <property type="entry name" value="CARBOXYPEPT_ZN_1"/>
</dbReference>
<evidence type="ECO:0000256" key="2">
    <source>
        <dbReference type="ARBA" id="ARBA00005988"/>
    </source>
</evidence>
<reference evidence="11 12" key="2">
    <citation type="submission" date="2019-01" db="EMBL/GenBank/DDBJ databases">
        <title>A chromosome length genome reference of the Java medaka (oryzias javanicus).</title>
        <authorList>
            <person name="Herpin A."/>
            <person name="Takehana Y."/>
            <person name="Naruse K."/>
            <person name="Ansai S."/>
            <person name="Kawaguchi M."/>
        </authorList>
    </citation>
    <scope>NUCLEOTIDE SEQUENCE [LARGE SCALE GENOMIC DNA]</scope>
    <source>
        <strain evidence="11">RS831</strain>
        <tissue evidence="11">Whole body</tissue>
    </source>
</reference>
<keyword evidence="5" id="KW-0479">Metal-binding</keyword>
<evidence type="ECO:0000256" key="5">
    <source>
        <dbReference type="ARBA" id="ARBA00022723"/>
    </source>
</evidence>
<dbReference type="FunFam" id="2.60.40.1120:FF:000019">
    <property type="entry name" value="Carboxypeptidase D"/>
    <property type="match status" value="1"/>
</dbReference>
<evidence type="ECO:0000256" key="6">
    <source>
        <dbReference type="ARBA" id="ARBA00022801"/>
    </source>
</evidence>
<dbReference type="InterPro" id="IPR050753">
    <property type="entry name" value="Peptidase_M14_domain"/>
</dbReference>
<evidence type="ECO:0000256" key="1">
    <source>
        <dbReference type="ARBA" id="ARBA00001947"/>
    </source>
</evidence>
<accession>A0A437C177</accession>
<name>A0A437C177_ORYJA</name>
<dbReference type="PANTHER" id="PTHR11532">
    <property type="entry name" value="PROTEASE M14 CARBOXYPEPTIDASE"/>
    <property type="match status" value="1"/>
</dbReference>
<dbReference type="SUPFAM" id="SSF53187">
    <property type="entry name" value="Zn-dependent exopeptidases"/>
    <property type="match status" value="1"/>
</dbReference>
<keyword evidence="7" id="KW-0862">Zinc</keyword>
<dbReference type="Gene3D" id="2.60.40.1120">
    <property type="entry name" value="Carboxypeptidase-like, regulatory domain"/>
    <property type="match status" value="1"/>
</dbReference>
<dbReference type="Proteomes" id="UP000283210">
    <property type="component" value="Chromosome 23"/>
</dbReference>
<evidence type="ECO:0000313" key="11">
    <source>
        <dbReference type="EMBL" id="RVE56498.1"/>
    </source>
</evidence>
<evidence type="ECO:0000256" key="9">
    <source>
        <dbReference type="PROSITE-ProRule" id="PRU01379"/>
    </source>
</evidence>
<proteinExistence type="inferred from homology"/>
<organism evidence="11 12">
    <name type="scientific">Oryzias javanicus</name>
    <name type="common">Javanese ricefish</name>
    <name type="synonym">Aplocheilus javanicus</name>
    <dbReference type="NCBI Taxonomy" id="123683"/>
    <lineage>
        <taxon>Eukaryota</taxon>
        <taxon>Metazoa</taxon>
        <taxon>Chordata</taxon>
        <taxon>Craniata</taxon>
        <taxon>Vertebrata</taxon>
        <taxon>Euteleostomi</taxon>
        <taxon>Actinopterygii</taxon>
        <taxon>Neopterygii</taxon>
        <taxon>Teleostei</taxon>
        <taxon>Neoteleostei</taxon>
        <taxon>Acanthomorphata</taxon>
        <taxon>Ovalentaria</taxon>
        <taxon>Atherinomorphae</taxon>
        <taxon>Beloniformes</taxon>
        <taxon>Adrianichthyidae</taxon>
        <taxon>Oryziinae</taxon>
        <taxon>Oryzias</taxon>
    </lineage>
</organism>
<keyword evidence="4" id="KW-0645">Protease</keyword>
<dbReference type="CDD" id="cd11308">
    <property type="entry name" value="Peptidase_M14NE-CP-C_like"/>
    <property type="match status" value="1"/>
</dbReference>
<dbReference type="GO" id="GO:0004181">
    <property type="term" value="F:metallocarboxypeptidase activity"/>
    <property type="evidence" value="ECO:0007669"/>
    <property type="project" value="InterPro"/>
</dbReference>
<dbReference type="SUPFAM" id="SSF49464">
    <property type="entry name" value="Carboxypeptidase regulatory domain-like"/>
    <property type="match status" value="1"/>
</dbReference>
<dbReference type="OrthoDB" id="10249045at2759"/>
<evidence type="ECO:0000256" key="8">
    <source>
        <dbReference type="ARBA" id="ARBA00023180"/>
    </source>
</evidence>
<comment type="similarity">
    <text evidence="2 9">Belongs to the peptidase M14 family.</text>
</comment>
<dbReference type="EMBL" id="CM012459">
    <property type="protein sequence ID" value="RVE56498.1"/>
    <property type="molecule type" value="Genomic_DNA"/>
</dbReference>
<evidence type="ECO:0000259" key="10">
    <source>
        <dbReference type="PROSITE" id="PS52035"/>
    </source>
</evidence>
<dbReference type="GO" id="GO:0016485">
    <property type="term" value="P:protein processing"/>
    <property type="evidence" value="ECO:0007669"/>
    <property type="project" value="TreeGrafter"/>
</dbReference>
<dbReference type="GO" id="GO:0008270">
    <property type="term" value="F:zinc ion binding"/>
    <property type="evidence" value="ECO:0007669"/>
    <property type="project" value="InterPro"/>
</dbReference>
<dbReference type="GO" id="GO:0006518">
    <property type="term" value="P:peptide metabolic process"/>
    <property type="evidence" value="ECO:0007669"/>
    <property type="project" value="TreeGrafter"/>
</dbReference>
<keyword evidence="6" id="KW-0378">Hydrolase</keyword>
<dbReference type="PANTHER" id="PTHR11532:SF84">
    <property type="entry name" value="CARBOXYPEPTIDASE M"/>
    <property type="match status" value="1"/>
</dbReference>
<dbReference type="SMART" id="SM00631">
    <property type="entry name" value="Zn_pept"/>
    <property type="match status" value="1"/>
</dbReference>
<dbReference type="PROSITE" id="PS00132">
    <property type="entry name" value="CARBOXYPEPT_ZN_1"/>
    <property type="match status" value="1"/>
</dbReference>
<evidence type="ECO:0000313" key="12">
    <source>
        <dbReference type="Proteomes" id="UP000283210"/>
    </source>
</evidence>
<evidence type="ECO:0000256" key="3">
    <source>
        <dbReference type="ARBA" id="ARBA00022645"/>
    </source>
</evidence>